<name>J4U8N0_TRIAS</name>
<feature type="compositionally biased region" description="Polar residues" evidence="1">
    <location>
        <begin position="27"/>
        <end position="42"/>
    </location>
</feature>
<accession>J4U8N0</accession>
<feature type="compositionally biased region" description="Low complexity" evidence="1">
    <location>
        <begin position="315"/>
        <end position="334"/>
    </location>
</feature>
<dbReference type="Proteomes" id="UP000002748">
    <property type="component" value="Unassembled WGS sequence"/>
</dbReference>
<dbReference type="RefSeq" id="XP_014178257.1">
    <property type="nucleotide sequence ID" value="XM_014322782.1"/>
</dbReference>
<evidence type="ECO:0000256" key="1">
    <source>
        <dbReference type="SAM" id="MobiDB-lite"/>
    </source>
</evidence>
<feature type="region of interest" description="Disordered" evidence="1">
    <location>
        <begin position="272"/>
        <end position="336"/>
    </location>
</feature>
<dbReference type="EMBL" id="ALBS01000274">
    <property type="protein sequence ID" value="EJT46865.1"/>
    <property type="molecule type" value="Genomic_DNA"/>
</dbReference>
<feature type="compositionally biased region" description="Polar residues" evidence="1">
    <location>
        <begin position="136"/>
        <end position="152"/>
    </location>
</feature>
<feature type="compositionally biased region" description="Pro residues" evidence="1">
    <location>
        <begin position="86"/>
        <end position="103"/>
    </location>
</feature>
<comment type="caution">
    <text evidence="2">The sequence shown here is derived from an EMBL/GenBank/DDBJ whole genome shotgun (WGS) entry which is preliminary data.</text>
</comment>
<dbReference type="KEGG" id="tasa:A1Q1_04416"/>
<gene>
    <name evidence="2" type="ORF">A1Q1_04416</name>
</gene>
<feature type="region of interest" description="Disordered" evidence="1">
    <location>
        <begin position="209"/>
        <end position="231"/>
    </location>
</feature>
<organism evidence="2 3">
    <name type="scientific">Trichosporon asahii var. asahii (strain ATCC 90039 / CBS 2479 / JCM 2466 / KCTC 7840 / NBRC 103889/ NCYC 2677 / UAMH 7654)</name>
    <name type="common">Yeast</name>
    <dbReference type="NCBI Taxonomy" id="1186058"/>
    <lineage>
        <taxon>Eukaryota</taxon>
        <taxon>Fungi</taxon>
        <taxon>Dikarya</taxon>
        <taxon>Basidiomycota</taxon>
        <taxon>Agaricomycotina</taxon>
        <taxon>Tremellomycetes</taxon>
        <taxon>Trichosporonales</taxon>
        <taxon>Trichosporonaceae</taxon>
        <taxon>Trichosporon</taxon>
    </lineage>
</organism>
<dbReference type="AlphaFoldDB" id="J4U8N0"/>
<feature type="compositionally biased region" description="Basic and acidic residues" evidence="1">
    <location>
        <begin position="301"/>
        <end position="313"/>
    </location>
</feature>
<feature type="region of interest" description="Disordered" evidence="1">
    <location>
        <begin position="1"/>
        <end position="121"/>
    </location>
</feature>
<dbReference type="HOGENOM" id="CLU_781155_0_0_1"/>
<evidence type="ECO:0000313" key="2">
    <source>
        <dbReference type="EMBL" id="EJT46865.1"/>
    </source>
</evidence>
<feature type="compositionally biased region" description="Low complexity" evidence="1">
    <location>
        <begin position="104"/>
        <end position="121"/>
    </location>
</feature>
<sequence>MDIDTRAPSPASDTIEEIADPPWTDGSVPQANSNPTASPQSSSERDQSDVTCNLAALAGLAGSHGSGASGRSAGAVTKMPASAHAPGPPTMPAPASLPPPPLNPQAAATAVPTPAQQPAPTGVHVCSNCNVAQPASTSMTIHPSQPSGSPSLLASIGRGSAGPAQTHSMSPSLLPAVPQRSTPSPPPSGDLEKEVRYLRTRLKEAEALSARLHGQLESSQQRLSKERQHHESITEMWANRVGVLEVDNQKLRARLGLGDKVSDMASGIMGEGRLSFGASKGHTRRTSKDVNAGKKRSPSSDPRRGTPPRHIDIDPPSLSSLSAGTTTTPKATTPRCQDVCPIQCSQQLVVGQEQP</sequence>
<evidence type="ECO:0000313" key="3">
    <source>
        <dbReference type="Proteomes" id="UP000002748"/>
    </source>
</evidence>
<feature type="region of interest" description="Disordered" evidence="1">
    <location>
        <begin position="136"/>
        <end position="195"/>
    </location>
</feature>
<dbReference type="GeneID" id="25987929"/>
<protein>
    <submittedName>
        <fullName evidence="2">Uncharacterized protein</fullName>
    </submittedName>
</protein>
<reference evidence="2 3" key="1">
    <citation type="journal article" date="2012" name="Eukaryot. Cell">
        <title>Draft genome sequence of CBS 2479, the standard type strain of Trichosporon asahii.</title>
        <authorList>
            <person name="Yang R.Y."/>
            <person name="Li H.T."/>
            <person name="Zhu H."/>
            <person name="Zhou G.P."/>
            <person name="Wang M."/>
            <person name="Wang L."/>
        </authorList>
    </citation>
    <scope>NUCLEOTIDE SEQUENCE [LARGE SCALE GENOMIC DNA]</scope>
    <source>
        <strain evidence="3">ATCC 90039 / CBS 2479 / JCM 2466 / KCTC 7840 / NCYC 2677 / UAMH 7654</strain>
    </source>
</reference>
<dbReference type="VEuPathDB" id="FungiDB:A1Q1_04416"/>
<proteinExistence type="predicted"/>